<dbReference type="EMBL" id="JWZT01001642">
    <property type="protein sequence ID" value="KII71722.1"/>
    <property type="molecule type" value="Genomic_DNA"/>
</dbReference>
<dbReference type="EMBL" id="JWZT01003852">
    <property type="protein sequence ID" value="KII65430.1"/>
    <property type="molecule type" value="Genomic_DNA"/>
</dbReference>
<evidence type="ECO:0000313" key="4">
    <source>
        <dbReference type="EMBL" id="KII71722.1"/>
    </source>
</evidence>
<dbReference type="OrthoDB" id="5987602at2759"/>
<feature type="disulfide bond" evidence="2">
    <location>
        <begin position="46"/>
        <end position="61"/>
    </location>
</feature>
<evidence type="ECO:0000313" key="3">
    <source>
        <dbReference type="EMBL" id="KII65430.1"/>
    </source>
</evidence>
<dbReference type="Gene3D" id="4.10.400.10">
    <property type="entry name" value="Low-density Lipoprotein Receptor"/>
    <property type="match status" value="2"/>
</dbReference>
<keyword evidence="3" id="KW-0449">Lipoprotein</keyword>
<comment type="caution">
    <text evidence="2">Lacks conserved residue(s) required for the propagation of feature annotation.</text>
</comment>
<dbReference type="SMART" id="SM00192">
    <property type="entry name" value="LDLa"/>
    <property type="match status" value="2"/>
</dbReference>
<protein>
    <submittedName>
        <fullName evidence="3">Low-density lipoprotein receptor-related protein 5</fullName>
    </submittedName>
</protein>
<dbReference type="AlphaFoldDB" id="A0A0C2MM44"/>
<dbReference type="Pfam" id="PF00057">
    <property type="entry name" value="Ldl_recept_a"/>
    <property type="match status" value="1"/>
</dbReference>
<dbReference type="InterPro" id="IPR002172">
    <property type="entry name" value="LDrepeatLR_classA_rpt"/>
</dbReference>
<comment type="caution">
    <text evidence="3">The sequence shown here is derived from an EMBL/GenBank/DDBJ whole genome shotgun (WGS) entry which is preliminary data.</text>
</comment>
<keyword evidence="3" id="KW-0675">Receptor</keyword>
<evidence type="ECO:0000256" key="1">
    <source>
        <dbReference type="ARBA" id="ARBA00023157"/>
    </source>
</evidence>
<feature type="disulfide bond" evidence="2">
    <location>
        <begin position="83"/>
        <end position="101"/>
    </location>
</feature>
<dbReference type="SUPFAM" id="SSF57424">
    <property type="entry name" value="LDL receptor-like module"/>
    <property type="match status" value="2"/>
</dbReference>
<dbReference type="InterPro" id="IPR036055">
    <property type="entry name" value="LDL_receptor-like_sf"/>
</dbReference>
<dbReference type="PROSITE" id="PS50068">
    <property type="entry name" value="LDLRA_2"/>
    <property type="match status" value="2"/>
</dbReference>
<accession>A0A0C2MM44</accession>
<dbReference type="Proteomes" id="UP000031668">
    <property type="component" value="Unassembled WGS sequence"/>
</dbReference>
<sequence length="118" mass="13061">MVDDSKSTFKINLKNLKQIGFEVSCPPTSPFLCVDGDSCYSESQKCDGFMDCSDGSDERYCDGFVVINQETSTTCLGNEYFTCEDGKKLCMSKSCDGVGDCRNKKDEDMCGTICRLSR</sequence>
<gene>
    <name evidence="3" type="ORF">RF11_06385</name>
    <name evidence="4" type="ORF">RF11_08357</name>
</gene>
<reference evidence="3 5" key="1">
    <citation type="journal article" date="2014" name="Genome Biol. Evol.">
        <title>The genome of the myxosporean Thelohanellus kitauei shows adaptations to nutrient acquisition within its fish host.</title>
        <authorList>
            <person name="Yang Y."/>
            <person name="Xiong J."/>
            <person name="Zhou Z."/>
            <person name="Huo F."/>
            <person name="Miao W."/>
            <person name="Ran C."/>
            <person name="Liu Y."/>
            <person name="Zhang J."/>
            <person name="Feng J."/>
            <person name="Wang M."/>
            <person name="Wang M."/>
            <person name="Wang L."/>
            <person name="Yao B."/>
        </authorList>
    </citation>
    <scope>NUCLEOTIDE SEQUENCE [LARGE SCALE GENOMIC DNA]</scope>
    <source>
        <strain evidence="3">Wuqing</strain>
    </source>
</reference>
<keyword evidence="5" id="KW-1185">Reference proteome</keyword>
<organism evidence="3 5">
    <name type="scientific">Thelohanellus kitauei</name>
    <name type="common">Myxosporean</name>
    <dbReference type="NCBI Taxonomy" id="669202"/>
    <lineage>
        <taxon>Eukaryota</taxon>
        <taxon>Metazoa</taxon>
        <taxon>Cnidaria</taxon>
        <taxon>Myxozoa</taxon>
        <taxon>Myxosporea</taxon>
        <taxon>Bivalvulida</taxon>
        <taxon>Platysporina</taxon>
        <taxon>Myxobolidae</taxon>
        <taxon>Thelohanellus</taxon>
    </lineage>
</organism>
<keyword evidence="1 2" id="KW-1015">Disulfide bond</keyword>
<feature type="disulfide bond" evidence="2">
    <location>
        <begin position="95"/>
        <end position="110"/>
    </location>
</feature>
<evidence type="ECO:0000256" key="2">
    <source>
        <dbReference type="PROSITE-ProRule" id="PRU00124"/>
    </source>
</evidence>
<dbReference type="PRINTS" id="PR00261">
    <property type="entry name" value="LDLRECEPTOR"/>
</dbReference>
<dbReference type="CDD" id="cd00112">
    <property type="entry name" value="LDLa"/>
    <property type="match status" value="1"/>
</dbReference>
<evidence type="ECO:0000313" key="5">
    <source>
        <dbReference type="Proteomes" id="UP000031668"/>
    </source>
</evidence>
<name>A0A0C2MM44_THEKT</name>
<proteinExistence type="predicted"/>